<feature type="coiled-coil region" evidence="2">
    <location>
        <begin position="208"/>
        <end position="253"/>
    </location>
</feature>
<evidence type="ECO:0000313" key="4">
    <source>
        <dbReference type="EMBL" id="PNF36991.1"/>
    </source>
</evidence>
<dbReference type="EMBL" id="NEVH01006723">
    <property type="protein sequence ID" value="PNF36992.1"/>
    <property type="molecule type" value="Genomic_DNA"/>
</dbReference>
<dbReference type="EMBL" id="NEVH01006723">
    <property type="protein sequence ID" value="PNF36995.1"/>
    <property type="molecule type" value="Genomic_DNA"/>
</dbReference>
<accession>A0A2J7R824</accession>
<sequence>MALRRVTAEDLDVDQLAETELSRLQRQYRIMEGDRQSYSQKANIVLQRQRRIIRALNAEKDELLKNLRAAKSPLNEVKNNKTSSELVHLLNLTDRYDSQIKSEKLKLSELNLQIRKVEKKVLELKKLDVTDSILLQKSLKTQRNIDNLENRLGVVTSKFNTVIASNGKTREEIDHLLKDRAYFNKLYHHLVSRLSSNKKVMVHLIEQATLAYDQREEAQNKLHALKERGKLDMQQQRQEMKELQRRLDHDVKLHEFLSVKGQRRTTADLEAREALKHKKRKEATEHMIVTFEEILSQIKEFSGEDDIDRIAAQFVKQEEENFAIFNYVNELNNEVESLQEQTCGLRKKIDDQRDLKSHRALQQQDTLARLANTLAEKRNSADCVEGKLQQCSSLLEKQLQGINHIFHIVRCDAAPILSLLGDSIHVTAHNVMLYLDIIERRTSDLIKVVYHLEQNMPVMQEHIMEDHPDTLHPVPIDKLVPTNSCIQ</sequence>
<dbReference type="OrthoDB" id="6766775at2759"/>
<reference evidence="4 5" key="1">
    <citation type="submission" date="2017-12" db="EMBL/GenBank/DDBJ databases">
        <title>Hemimetabolous genomes reveal molecular basis of termite eusociality.</title>
        <authorList>
            <person name="Harrison M.C."/>
            <person name="Jongepier E."/>
            <person name="Robertson H.M."/>
            <person name="Arning N."/>
            <person name="Bitard-Feildel T."/>
            <person name="Chao H."/>
            <person name="Childers C.P."/>
            <person name="Dinh H."/>
            <person name="Doddapaneni H."/>
            <person name="Dugan S."/>
            <person name="Gowin J."/>
            <person name="Greiner C."/>
            <person name="Han Y."/>
            <person name="Hu H."/>
            <person name="Hughes D.S.T."/>
            <person name="Huylmans A.-K."/>
            <person name="Kemena C."/>
            <person name="Kremer L.P.M."/>
            <person name="Lee S.L."/>
            <person name="Lopez-Ezquerra A."/>
            <person name="Mallet L."/>
            <person name="Monroy-Kuhn J.M."/>
            <person name="Moser A."/>
            <person name="Murali S.C."/>
            <person name="Muzny D.M."/>
            <person name="Otani S."/>
            <person name="Piulachs M.-D."/>
            <person name="Poelchau M."/>
            <person name="Qu J."/>
            <person name="Schaub F."/>
            <person name="Wada-Katsumata A."/>
            <person name="Worley K.C."/>
            <person name="Xie Q."/>
            <person name="Ylla G."/>
            <person name="Poulsen M."/>
            <person name="Gibbs R.A."/>
            <person name="Schal C."/>
            <person name="Richards S."/>
            <person name="Belles X."/>
            <person name="Korb J."/>
            <person name="Bornberg-Bauer E."/>
        </authorList>
    </citation>
    <scope>NUCLEOTIDE SEQUENCE [LARGE SCALE GENOMIC DNA]</scope>
    <source>
        <tissue evidence="4">Whole body</tissue>
    </source>
</reference>
<dbReference type="AlphaFoldDB" id="A0A2J7R824"/>
<gene>
    <name evidence="4" type="ORF">B7P43_G08040</name>
</gene>
<dbReference type="EMBL" id="NEVH01006723">
    <property type="protein sequence ID" value="PNF36991.1"/>
    <property type="molecule type" value="Genomic_DNA"/>
</dbReference>
<proteinExistence type="predicted"/>
<dbReference type="Proteomes" id="UP000235965">
    <property type="component" value="Unassembled WGS sequence"/>
</dbReference>
<dbReference type="InParanoid" id="A0A2J7R824"/>
<dbReference type="Pfam" id="PF21773">
    <property type="entry name" value="ODAD1_CC"/>
    <property type="match status" value="1"/>
</dbReference>
<comment type="caution">
    <text evidence="4">The sequence shown here is derived from an EMBL/GenBank/DDBJ whole genome shotgun (WGS) entry which is preliminary data.</text>
</comment>
<protein>
    <recommendedName>
        <fullName evidence="3">ODAD1 central coiled coil region domain-containing protein</fullName>
    </recommendedName>
</protein>
<dbReference type="PANTHER" id="PTHR21694">
    <property type="entry name" value="COILED-COIL DOMAIN-CONTAINING PROTEIN 63"/>
    <property type="match status" value="1"/>
</dbReference>
<dbReference type="InterPro" id="IPR049258">
    <property type="entry name" value="ODAD1_CC"/>
</dbReference>
<feature type="domain" description="ODAD1 central coiled coil region" evidence="3">
    <location>
        <begin position="142"/>
        <end position="422"/>
    </location>
</feature>
<dbReference type="PANTHER" id="PTHR21694:SF18">
    <property type="entry name" value="COILED-COIL DOMAIN-CONTAINING PROTEIN 63"/>
    <property type="match status" value="1"/>
</dbReference>
<dbReference type="STRING" id="105785.A0A2J7R824"/>
<organism evidence="4 5">
    <name type="scientific">Cryptotermes secundus</name>
    <dbReference type="NCBI Taxonomy" id="105785"/>
    <lineage>
        <taxon>Eukaryota</taxon>
        <taxon>Metazoa</taxon>
        <taxon>Ecdysozoa</taxon>
        <taxon>Arthropoda</taxon>
        <taxon>Hexapoda</taxon>
        <taxon>Insecta</taxon>
        <taxon>Pterygota</taxon>
        <taxon>Neoptera</taxon>
        <taxon>Polyneoptera</taxon>
        <taxon>Dictyoptera</taxon>
        <taxon>Blattodea</taxon>
        <taxon>Blattoidea</taxon>
        <taxon>Termitoidae</taxon>
        <taxon>Kalotermitidae</taxon>
        <taxon>Cryptotermitinae</taxon>
        <taxon>Cryptotermes</taxon>
    </lineage>
</organism>
<feature type="coiled-coil region" evidence="2">
    <location>
        <begin position="21"/>
        <end position="66"/>
    </location>
</feature>
<dbReference type="InterPro" id="IPR051876">
    <property type="entry name" value="ODA-DC/CCD"/>
</dbReference>
<evidence type="ECO:0000313" key="5">
    <source>
        <dbReference type="Proteomes" id="UP000235965"/>
    </source>
</evidence>
<name>A0A2J7R824_9NEOP</name>
<keyword evidence="1 2" id="KW-0175">Coiled coil</keyword>
<evidence type="ECO:0000256" key="1">
    <source>
        <dbReference type="ARBA" id="ARBA00023054"/>
    </source>
</evidence>
<dbReference type="EMBL" id="NEVH01006723">
    <property type="protein sequence ID" value="PNF36990.1"/>
    <property type="molecule type" value="Genomic_DNA"/>
</dbReference>
<evidence type="ECO:0000256" key="2">
    <source>
        <dbReference type="SAM" id="Coils"/>
    </source>
</evidence>
<keyword evidence="5" id="KW-1185">Reference proteome</keyword>
<feature type="coiled-coil region" evidence="2">
    <location>
        <begin position="100"/>
        <end position="127"/>
    </location>
</feature>
<dbReference type="FunCoup" id="A0A2J7R824">
    <property type="interactions" value="7"/>
</dbReference>
<evidence type="ECO:0000259" key="3">
    <source>
        <dbReference type="Pfam" id="PF21773"/>
    </source>
</evidence>